<accession>A0AAV4IAY3</accession>
<name>A0AAV4IAY3_9GAST</name>
<dbReference type="AlphaFoldDB" id="A0AAV4IAY3"/>
<feature type="compositionally biased region" description="Polar residues" evidence="1">
    <location>
        <begin position="23"/>
        <end position="50"/>
    </location>
</feature>
<sequence>MFEENVSQGLHVDLPNAGLEPQISRSQIRASTTRPQLPTRTYERNTTQANPGDPEVPRLSGEPAGYSGLHCWTRINHLQGTVVFIVGPGLTTCRVQWSSLLDQD</sequence>
<comment type="caution">
    <text evidence="2">The sequence shown here is derived from an EMBL/GenBank/DDBJ whole genome shotgun (WGS) entry which is preliminary data.</text>
</comment>
<protein>
    <submittedName>
        <fullName evidence="2">Uncharacterized protein</fullName>
    </submittedName>
</protein>
<dbReference type="EMBL" id="BMAT01002474">
    <property type="protein sequence ID" value="GFS07604.1"/>
    <property type="molecule type" value="Genomic_DNA"/>
</dbReference>
<reference evidence="2 3" key="1">
    <citation type="journal article" date="2021" name="Elife">
        <title>Chloroplast acquisition without the gene transfer in kleptoplastic sea slugs, Plakobranchus ocellatus.</title>
        <authorList>
            <person name="Maeda T."/>
            <person name="Takahashi S."/>
            <person name="Yoshida T."/>
            <person name="Shimamura S."/>
            <person name="Takaki Y."/>
            <person name="Nagai Y."/>
            <person name="Toyoda A."/>
            <person name="Suzuki Y."/>
            <person name="Arimoto A."/>
            <person name="Ishii H."/>
            <person name="Satoh N."/>
            <person name="Nishiyama T."/>
            <person name="Hasebe M."/>
            <person name="Maruyama T."/>
            <person name="Minagawa J."/>
            <person name="Obokata J."/>
            <person name="Shigenobu S."/>
        </authorList>
    </citation>
    <scope>NUCLEOTIDE SEQUENCE [LARGE SCALE GENOMIC DNA]</scope>
</reference>
<evidence type="ECO:0000256" key="1">
    <source>
        <dbReference type="SAM" id="MobiDB-lite"/>
    </source>
</evidence>
<proteinExistence type="predicted"/>
<evidence type="ECO:0000313" key="3">
    <source>
        <dbReference type="Proteomes" id="UP000762676"/>
    </source>
</evidence>
<feature type="region of interest" description="Disordered" evidence="1">
    <location>
        <begin position="1"/>
        <end position="63"/>
    </location>
</feature>
<dbReference type="Proteomes" id="UP000762676">
    <property type="component" value="Unassembled WGS sequence"/>
</dbReference>
<evidence type="ECO:0000313" key="2">
    <source>
        <dbReference type="EMBL" id="GFS07604.1"/>
    </source>
</evidence>
<keyword evidence="3" id="KW-1185">Reference proteome</keyword>
<gene>
    <name evidence="2" type="ORF">ElyMa_001253500</name>
</gene>
<organism evidence="2 3">
    <name type="scientific">Elysia marginata</name>
    <dbReference type="NCBI Taxonomy" id="1093978"/>
    <lineage>
        <taxon>Eukaryota</taxon>
        <taxon>Metazoa</taxon>
        <taxon>Spiralia</taxon>
        <taxon>Lophotrochozoa</taxon>
        <taxon>Mollusca</taxon>
        <taxon>Gastropoda</taxon>
        <taxon>Heterobranchia</taxon>
        <taxon>Euthyneura</taxon>
        <taxon>Panpulmonata</taxon>
        <taxon>Sacoglossa</taxon>
        <taxon>Placobranchoidea</taxon>
        <taxon>Plakobranchidae</taxon>
        <taxon>Elysia</taxon>
    </lineage>
</organism>